<evidence type="ECO:0000313" key="2">
    <source>
        <dbReference type="EMBL" id="KAH7170871.1"/>
    </source>
</evidence>
<dbReference type="OrthoDB" id="5101420at2759"/>
<dbReference type="AlphaFoldDB" id="A0A9P9JLU1"/>
<gene>
    <name evidence="2" type="ORF">EDB81DRAFT_182390</name>
</gene>
<feature type="compositionally biased region" description="Low complexity" evidence="1">
    <location>
        <begin position="212"/>
        <end position="232"/>
    </location>
</feature>
<feature type="region of interest" description="Disordered" evidence="1">
    <location>
        <begin position="100"/>
        <end position="125"/>
    </location>
</feature>
<keyword evidence="3" id="KW-1185">Reference proteome</keyword>
<organism evidence="2 3">
    <name type="scientific">Dactylonectria macrodidyma</name>
    <dbReference type="NCBI Taxonomy" id="307937"/>
    <lineage>
        <taxon>Eukaryota</taxon>
        <taxon>Fungi</taxon>
        <taxon>Dikarya</taxon>
        <taxon>Ascomycota</taxon>
        <taxon>Pezizomycotina</taxon>
        <taxon>Sordariomycetes</taxon>
        <taxon>Hypocreomycetidae</taxon>
        <taxon>Hypocreales</taxon>
        <taxon>Nectriaceae</taxon>
        <taxon>Dactylonectria</taxon>
    </lineage>
</organism>
<feature type="region of interest" description="Disordered" evidence="1">
    <location>
        <begin position="137"/>
        <end position="260"/>
    </location>
</feature>
<proteinExistence type="predicted"/>
<protein>
    <submittedName>
        <fullName evidence="2">Uncharacterized protein</fullName>
    </submittedName>
</protein>
<evidence type="ECO:0000313" key="3">
    <source>
        <dbReference type="Proteomes" id="UP000738349"/>
    </source>
</evidence>
<dbReference type="Proteomes" id="UP000738349">
    <property type="component" value="Unassembled WGS sequence"/>
</dbReference>
<feature type="compositionally biased region" description="Polar residues" evidence="1">
    <location>
        <begin position="100"/>
        <end position="119"/>
    </location>
</feature>
<evidence type="ECO:0000256" key="1">
    <source>
        <dbReference type="SAM" id="MobiDB-lite"/>
    </source>
</evidence>
<dbReference type="EMBL" id="JAGMUV010000002">
    <property type="protein sequence ID" value="KAH7170871.1"/>
    <property type="molecule type" value="Genomic_DNA"/>
</dbReference>
<feature type="compositionally biased region" description="Polar residues" evidence="1">
    <location>
        <begin position="157"/>
        <end position="174"/>
    </location>
</feature>
<comment type="caution">
    <text evidence="2">The sequence shown here is derived from an EMBL/GenBank/DDBJ whole genome shotgun (WGS) entry which is preliminary data.</text>
</comment>
<name>A0A9P9JLU1_9HYPO</name>
<sequence length="278" mass="31035">MAPDRGYRSTSTAIELPACVSDIQGLPHWADFTSATELLTYTLKAIPHFNLQQHLPIHTIIHLTAFIMSRQPDYSRDYYSRPSSSSRNWSEEAVRGSWESSYQRSTVASPQDRTSSWRGATTPDYSARAGMVDNWLGTQRTHDPSRPMYSVPEFVTPDSSPVISDSSATFQTRPNFGHSPAISDGSATFQSRPVYASRQADRTPVVPPDYYTSSPSRTTWRPSPGQGSSSRGATSHSTHNSVDYDLRGVGSFADGDRSRRSKDVKYKPLSNWFDLWLP</sequence>
<reference evidence="2" key="1">
    <citation type="journal article" date="2021" name="Nat. Commun.">
        <title>Genetic determinants of endophytism in the Arabidopsis root mycobiome.</title>
        <authorList>
            <person name="Mesny F."/>
            <person name="Miyauchi S."/>
            <person name="Thiergart T."/>
            <person name="Pickel B."/>
            <person name="Atanasova L."/>
            <person name="Karlsson M."/>
            <person name="Huettel B."/>
            <person name="Barry K.W."/>
            <person name="Haridas S."/>
            <person name="Chen C."/>
            <person name="Bauer D."/>
            <person name="Andreopoulos W."/>
            <person name="Pangilinan J."/>
            <person name="LaButti K."/>
            <person name="Riley R."/>
            <person name="Lipzen A."/>
            <person name="Clum A."/>
            <person name="Drula E."/>
            <person name="Henrissat B."/>
            <person name="Kohler A."/>
            <person name="Grigoriev I.V."/>
            <person name="Martin F.M."/>
            <person name="Hacquard S."/>
        </authorList>
    </citation>
    <scope>NUCLEOTIDE SEQUENCE</scope>
    <source>
        <strain evidence="2">MPI-CAGE-AT-0147</strain>
    </source>
</reference>
<accession>A0A9P9JLU1</accession>